<feature type="domain" description="Serine aminopeptidase S33" evidence="1">
    <location>
        <begin position="67"/>
        <end position="143"/>
    </location>
</feature>
<organism evidence="2 3">
    <name type="scientific">Lachancea mirantina</name>
    <dbReference type="NCBI Taxonomy" id="1230905"/>
    <lineage>
        <taxon>Eukaryota</taxon>
        <taxon>Fungi</taxon>
        <taxon>Dikarya</taxon>
        <taxon>Ascomycota</taxon>
        <taxon>Saccharomycotina</taxon>
        <taxon>Saccharomycetes</taxon>
        <taxon>Saccharomycetales</taxon>
        <taxon>Saccharomycetaceae</taxon>
        <taxon>Lachancea</taxon>
    </lineage>
</organism>
<dbReference type="EMBL" id="LT598462">
    <property type="protein sequence ID" value="SCU77931.1"/>
    <property type="molecule type" value="Genomic_DNA"/>
</dbReference>
<dbReference type="InterPro" id="IPR029021">
    <property type="entry name" value="Prot-tyrosine_phosphatase-like"/>
</dbReference>
<dbReference type="AlphaFoldDB" id="A0A1G4IMR0"/>
<name>A0A1G4IMR0_9SACH</name>
<dbReference type="InterPro" id="IPR026893">
    <property type="entry name" value="Tyr/Ser_Pase_IphP-type"/>
</dbReference>
<dbReference type="GO" id="GO:0004721">
    <property type="term" value="F:phosphoprotein phosphatase activity"/>
    <property type="evidence" value="ECO:0007669"/>
    <property type="project" value="InterPro"/>
</dbReference>
<gene>
    <name evidence="2" type="ORF">LAMI_0A02828G</name>
</gene>
<proteinExistence type="predicted"/>
<evidence type="ECO:0000313" key="3">
    <source>
        <dbReference type="Proteomes" id="UP000191024"/>
    </source>
</evidence>
<dbReference type="InterPro" id="IPR029058">
    <property type="entry name" value="AB_hydrolase_fold"/>
</dbReference>
<dbReference type="Proteomes" id="UP000191024">
    <property type="component" value="Chromosome A"/>
</dbReference>
<evidence type="ECO:0000313" key="2">
    <source>
        <dbReference type="EMBL" id="SCU77931.1"/>
    </source>
</evidence>
<keyword evidence="3" id="KW-1185">Reference proteome</keyword>
<dbReference type="PANTHER" id="PTHR31126">
    <property type="entry name" value="TYROSINE-PROTEIN PHOSPHATASE"/>
    <property type="match status" value="1"/>
</dbReference>
<dbReference type="InterPro" id="IPR022742">
    <property type="entry name" value="Hydrolase_4"/>
</dbReference>
<dbReference type="STRING" id="1230905.A0A1G4IMR0"/>
<accession>A0A1G4IMR0</accession>
<protein>
    <submittedName>
        <fullName evidence="2">LAMI_0A02828g1_1</fullName>
    </submittedName>
</protein>
<sequence length="613" mass="69104">MVQQDVVTATIIKSAETQADEQFLFLRHAEYHTAKGIAGILTVPSSSKLQSLKAKILEEPQQGFPLHKLVLLVHGHSAHKNTVFLPAVAKTLARKGYYVLRIDFRGLGDSENCRDPRVGRVISQDVEDIETVYQFAASEAIERIIGHKLTLDTIMAHSRGVMSMFEFARSRFVPNLINASGRFVSSGLLDKSYKRNPNWDEDGGFNCSVFRNGKPANIWIPKAETMSAAMIDTRKFAEIDSRTWVLSIYGSCDNVIPISALAQWANLFEGRHTAGFIMFADHNFYGLPGDPNLDNLPLRKGVVNYNGVVAERVAGFLEPESQLQRFYKVTNQIIDSSNPARVLSRWPLPFEFSGISNFRDIGGYRTRSGHRVKPGIMYRCANPSNATHEGIDYLKNELHVTRFFDLRAPSEIKENGFIKAVPIENLPFNNKQSFAPEDSALHYQGLLLSPYMFPQAYLVISRNSASQIKQFFEYVRDGHCDEQHALAFNCAAGKDRTGVLAMLILGLLGVDDDTIAREYELTTIGLTTEQRLIDRLQKRGDLYYEMVGSKGLAQEYNVDPVKMCQNLLSSKYEAMRLFLDQFRKLHGSFEQYFINSLQITGTDILQIKQALLE</sequence>
<dbReference type="OrthoDB" id="449382at2759"/>
<dbReference type="Gene3D" id="3.90.190.10">
    <property type="entry name" value="Protein tyrosine phosphatase superfamily"/>
    <property type="match status" value="1"/>
</dbReference>
<reference evidence="2 3" key="1">
    <citation type="submission" date="2016-03" db="EMBL/GenBank/DDBJ databases">
        <authorList>
            <person name="Devillers H."/>
        </authorList>
    </citation>
    <scope>NUCLEOTIDE SEQUENCE [LARGE SCALE GENOMIC DNA]</scope>
    <source>
        <strain evidence="2">CBS 11717</strain>
    </source>
</reference>
<dbReference type="Gene3D" id="3.40.50.1820">
    <property type="entry name" value="alpha/beta hydrolase"/>
    <property type="match status" value="1"/>
</dbReference>
<dbReference type="Pfam" id="PF13350">
    <property type="entry name" value="Y_phosphatase3"/>
    <property type="match status" value="1"/>
</dbReference>
<dbReference type="SUPFAM" id="SSF52799">
    <property type="entry name" value="(Phosphotyrosine protein) phosphatases II"/>
    <property type="match status" value="1"/>
</dbReference>
<evidence type="ECO:0000259" key="1">
    <source>
        <dbReference type="Pfam" id="PF12146"/>
    </source>
</evidence>
<dbReference type="SUPFAM" id="SSF53474">
    <property type="entry name" value="alpha/beta-Hydrolases"/>
    <property type="match status" value="1"/>
</dbReference>
<dbReference type="Pfam" id="PF12146">
    <property type="entry name" value="Hydrolase_4"/>
    <property type="match status" value="1"/>
</dbReference>
<dbReference type="PANTHER" id="PTHR31126:SF1">
    <property type="entry name" value="TYROSINE SPECIFIC PROTEIN PHOSPHATASES DOMAIN-CONTAINING PROTEIN"/>
    <property type="match status" value="1"/>
</dbReference>